<evidence type="ECO:0000313" key="3">
    <source>
        <dbReference type="EMBL" id="KAB7500898.1"/>
    </source>
</evidence>
<accession>A0A5N5T4J8</accession>
<dbReference type="OrthoDB" id="6337346at2759"/>
<protein>
    <recommendedName>
        <fullName evidence="2">CUB domain-containing protein</fullName>
    </recommendedName>
</protein>
<keyword evidence="4" id="KW-1185">Reference proteome</keyword>
<dbReference type="PANTHER" id="PTHR33236">
    <property type="entry name" value="INTRAFLAGELLAR TRANSPORT PROTEIN 122 FAMILY PROTEIN-RELATED"/>
    <property type="match status" value="1"/>
</dbReference>
<feature type="chain" id="PRO_5024326146" description="CUB domain-containing protein" evidence="1">
    <location>
        <begin position="17"/>
        <end position="340"/>
    </location>
</feature>
<dbReference type="Pfam" id="PF26080">
    <property type="entry name" value="CUB_animal"/>
    <property type="match status" value="1"/>
</dbReference>
<dbReference type="InterPro" id="IPR058698">
    <property type="entry name" value="CUB_metazoa"/>
</dbReference>
<dbReference type="PANTHER" id="PTHR33236:SF11">
    <property type="entry name" value="CUB DOMAIN-CONTAINING PROTEIN"/>
    <property type="match status" value="1"/>
</dbReference>
<reference evidence="3 4" key="1">
    <citation type="journal article" date="2019" name="PLoS Biol.">
        <title>Sex chromosomes control vertical transmission of feminizing Wolbachia symbionts in an isopod.</title>
        <authorList>
            <person name="Becking T."/>
            <person name="Chebbi M.A."/>
            <person name="Giraud I."/>
            <person name="Moumen B."/>
            <person name="Laverre T."/>
            <person name="Caubet Y."/>
            <person name="Peccoud J."/>
            <person name="Gilbert C."/>
            <person name="Cordaux R."/>
        </authorList>
    </citation>
    <scope>NUCLEOTIDE SEQUENCE [LARGE SCALE GENOMIC DNA]</scope>
    <source>
        <strain evidence="3">ANa2</strain>
        <tissue evidence="3">Whole body excluding digestive tract and cuticle</tissue>
    </source>
</reference>
<organism evidence="3 4">
    <name type="scientific">Armadillidium nasatum</name>
    <dbReference type="NCBI Taxonomy" id="96803"/>
    <lineage>
        <taxon>Eukaryota</taxon>
        <taxon>Metazoa</taxon>
        <taxon>Ecdysozoa</taxon>
        <taxon>Arthropoda</taxon>
        <taxon>Crustacea</taxon>
        <taxon>Multicrustacea</taxon>
        <taxon>Malacostraca</taxon>
        <taxon>Eumalacostraca</taxon>
        <taxon>Peracarida</taxon>
        <taxon>Isopoda</taxon>
        <taxon>Oniscidea</taxon>
        <taxon>Crinocheta</taxon>
        <taxon>Armadillidiidae</taxon>
        <taxon>Armadillidium</taxon>
    </lineage>
</organism>
<feature type="domain" description="CUB" evidence="2">
    <location>
        <begin position="189"/>
        <end position="333"/>
    </location>
</feature>
<dbReference type="EMBL" id="SEYY01012288">
    <property type="protein sequence ID" value="KAB7500898.1"/>
    <property type="molecule type" value="Genomic_DNA"/>
</dbReference>
<evidence type="ECO:0000259" key="2">
    <source>
        <dbReference type="Pfam" id="PF26080"/>
    </source>
</evidence>
<keyword evidence="1" id="KW-0732">Signal</keyword>
<proteinExistence type="predicted"/>
<dbReference type="Proteomes" id="UP000326759">
    <property type="component" value="Unassembled WGS sequence"/>
</dbReference>
<evidence type="ECO:0000313" key="4">
    <source>
        <dbReference type="Proteomes" id="UP000326759"/>
    </source>
</evidence>
<feature type="signal peptide" evidence="1">
    <location>
        <begin position="1"/>
        <end position="16"/>
    </location>
</feature>
<gene>
    <name evidence="3" type="ORF">Anas_13567</name>
</gene>
<dbReference type="AlphaFoldDB" id="A0A5N5T4J8"/>
<sequence>MLMHLIILYLFNLLNGTSLPAFARTQACQSAFSSDVHGSCIKLISCIFRGGKPAGTCNYGLSTCCVAFLGINIGSKLPISTFTKNSFTQNLAMFVVKRASPFYCQIRVDFKSFNVGGPDQNGICTNGWNVTGQADTNVPTICGLNDGQHVYLNFDNFTPIKMTINFNDSDDWAIKVTQIKCNDQENLAPTGCLQYFPEASGQVESFNFQTVSSVAPVTSTQTTYQLANLDYYACIGTSTNTYSQITWTKGVGTTNYYFVLTSNVALIPSNFVGTAAAAEYNGDCTGTGSPTNDYVEIIDGTFTDIDGTSRTETQFCGVGFPPAVTCKCSTLSNINSIILS</sequence>
<comment type="caution">
    <text evidence="3">The sequence shown here is derived from an EMBL/GenBank/DDBJ whole genome shotgun (WGS) entry which is preliminary data.</text>
</comment>
<evidence type="ECO:0000256" key="1">
    <source>
        <dbReference type="SAM" id="SignalP"/>
    </source>
</evidence>
<name>A0A5N5T4J8_9CRUS</name>